<keyword evidence="16" id="KW-1185">Reference proteome</keyword>
<evidence type="ECO:0000256" key="13">
    <source>
        <dbReference type="SAM" id="Coils"/>
    </source>
</evidence>
<feature type="domain" description="Mitochondria-eating protein C-terminal" evidence="14">
    <location>
        <begin position="208"/>
        <end position="392"/>
    </location>
</feature>
<dbReference type="GO" id="GO:0035695">
    <property type="term" value="P:mitophagy by internal vacuole formation"/>
    <property type="evidence" value="ECO:0007669"/>
    <property type="project" value="TreeGrafter"/>
</dbReference>
<evidence type="ECO:0000256" key="2">
    <source>
        <dbReference type="ARBA" id="ARBA00004305"/>
    </source>
</evidence>
<evidence type="ECO:0000313" key="16">
    <source>
        <dbReference type="Proteomes" id="UP000596742"/>
    </source>
</evidence>
<evidence type="ECO:0000256" key="4">
    <source>
        <dbReference type="ARBA" id="ARBA00008233"/>
    </source>
</evidence>
<evidence type="ECO:0000256" key="1">
    <source>
        <dbReference type="ARBA" id="ARBA00004294"/>
    </source>
</evidence>
<dbReference type="Pfam" id="PF16026">
    <property type="entry name" value="MIEAP"/>
    <property type="match status" value="1"/>
</dbReference>
<keyword evidence="6" id="KW-0963">Cytoplasm</keyword>
<keyword evidence="11" id="KW-0472">Membrane</keyword>
<reference evidence="15" key="1">
    <citation type="submission" date="2018-11" db="EMBL/GenBank/DDBJ databases">
        <authorList>
            <person name="Alioto T."/>
            <person name="Alioto T."/>
        </authorList>
    </citation>
    <scope>NUCLEOTIDE SEQUENCE</scope>
</reference>
<comment type="subcellular location">
    <subcellularLocation>
        <location evidence="3">Cytoplasm</location>
    </subcellularLocation>
    <subcellularLocation>
        <location evidence="2">Mitochondrion matrix</location>
    </subcellularLocation>
    <subcellularLocation>
        <location evidence="1">Mitochondrion outer membrane</location>
    </subcellularLocation>
</comment>
<keyword evidence="8 13" id="KW-0175">Coiled coil</keyword>
<evidence type="ECO:0000256" key="11">
    <source>
        <dbReference type="ARBA" id="ARBA00023136"/>
    </source>
</evidence>
<dbReference type="InterPro" id="IPR031981">
    <property type="entry name" value="MIEAP_C"/>
</dbReference>
<evidence type="ECO:0000256" key="8">
    <source>
        <dbReference type="ARBA" id="ARBA00023054"/>
    </source>
</evidence>
<dbReference type="InterPro" id="IPR026169">
    <property type="entry name" value="MIEAP"/>
</dbReference>
<evidence type="ECO:0000256" key="7">
    <source>
        <dbReference type="ARBA" id="ARBA00022787"/>
    </source>
</evidence>
<accession>A0A8B6D3I1</accession>
<dbReference type="GO" id="GO:0005741">
    <property type="term" value="C:mitochondrial outer membrane"/>
    <property type="evidence" value="ECO:0007669"/>
    <property type="project" value="UniProtKB-SubCell"/>
</dbReference>
<evidence type="ECO:0000256" key="6">
    <source>
        <dbReference type="ARBA" id="ARBA00022490"/>
    </source>
</evidence>
<dbReference type="EMBL" id="UYJE01002747">
    <property type="protein sequence ID" value="VDI13334.1"/>
    <property type="molecule type" value="Genomic_DNA"/>
</dbReference>
<organism evidence="15 16">
    <name type="scientific">Mytilus galloprovincialis</name>
    <name type="common">Mediterranean mussel</name>
    <dbReference type="NCBI Taxonomy" id="29158"/>
    <lineage>
        <taxon>Eukaryota</taxon>
        <taxon>Metazoa</taxon>
        <taxon>Spiralia</taxon>
        <taxon>Lophotrochozoa</taxon>
        <taxon>Mollusca</taxon>
        <taxon>Bivalvia</taxon>
        <taxon>Autobranchia</taxon>
        <taxon>Pteriomorphia</taxon>
        <taxon>Mytilida</taxon>
        <taxon>Mytiloidea</taxon>
        <taxon>Mytilidae</taxon>
        <taxon>Mytilinae</taxon>
        <taxon>Mytilus</taxon>
    </lineage>
</organism>
<dbReference type="GO" id="GO:0005759">
    <property type="term" value="C:mitochondrial matrix"/>
    <property type="evidence" value="ECO:0007669"/>
    <property type="project" value="UniProtKB-SubCell"/>
</dbReference>
<gene>
    <name evidence="15" type="ORF">MGAL_10B067392</name>
</gene>
<protein>
    <recommendedName>
        <fullName evidence="5">Mitochondria-eating protein</fullName>
    </recommendedName>
    <alternativeName>
        <fullName evidence="12">Spermatogenesis-associated protein 18</fullName>
    </alternativeName>
</protein>
<name>A0A8B6D3I1_MYTGA</name>
<proteinExistence type="inferred from homology"/>
<dbReference type="PANTHER" id="PTHR21771">
    <property type="entry name" value="MITOCHONDRIA-EATING PROTEIN-RELATED"/>
    <property type="match status" value="1"/>
</dbReference>
<keyword evidence="7" id="KW-1000">Mitochondrion outer membrane</keyword>
<sequence>MNAGVIINCCLSCCQSLLKIPIQIMVWILEKVYWVLECIRYFKRQIVNKIRNKALGYQKVKVEEELHTVEVGNGTSNDRKLIEDKIRLQQQEHQLELAKDEILRLQECNREMGSLRNENNHNVKILEQKEHDLKVARDEVLRLQECNREIGSLRNENNNSVKMLQDYKEKVNELQREKSDALTRLSEVMGSKLRDNNPAITDLNDPNRPMKLGDQFSELYENEWTDAYSDLEDFKKFTEIEIIEVLIKILKEIYETCLADVSQQLSGHRSTVHGLSDDEIEGFIKAVKDSIKTNAPKYIPLLRKKIASDSSSCKTVVQYRDCCLAYIENCVNLCYYVAVQDPPMVIDFVPGQIFDKQSWKEYTRSGTEVEYVVWPALYLYKGGPIMSKGVVQPKETK</sequence>
<evidence type="ECO:0000256" key="3">
    <source>
        <dbReference type="ARBA" id="ARBA00004496"/>
    </source>
</evidence>
<feature type="coiled-coil region" evidence="13">
    <location>
        <begin position="81"/>
        <end position="184"/>
    </location>
</feature>
<evidence type="ECO:0000256" key="5">
    <source>
        <dbReference type="ARBA" id="ARBA00019863"/>
    </source>
</evidence>
<dbReference type="GO" id="GO:0035694">
    <property type="term" value="P:mitochondrial protein catabolic process"/>
    <property type="evidence" value="ECO:0007669"/>
    <property type="project" value="InterPro"/>
</dbReference>
<evidence type="ECO:0000256" key="9">
    <source>
        <dbReference type="ARBA" id="ARBA00023121"/>
    </source>
</evidence>
<dbReference type="AlphaFoldDB" id="A0A8B6D3I1"/>
<evidence type="ECO:0000259" key="14">
    <source>
        <dbReference type="Pfam" id="PF16026"/>
    </source>
</evidence>
<keyword evidence="9" id="KW-0446">Lipid-binding</keyword>
<dbReference type="OrthoDB" id="6096353at2759"/>
<dbReference type="Proteomes" id="UP000596742">
    <property type="component" value="Unassembled WGS sequence"/>
</dbReference>
<dbReference type="GO" id="GO:0008289">
    <property type="term" value="F:lipid binding"/>
    <property type="evidence" value="ECO:0007669"/>
    <property type="project" value="UniProtKB-KW"/>
</dbReference>
<keyword evidence="10" id="KW-0496">Mitochondrion</keyword>
<comment type="caution">
    <text evidence="15">The sequence shown here is derived from an EMBL/GenBank/DDBJ whole genome shotgun (WGS) entry which is preliminary data.</text>
</comment>
<evidence type="ECO:0000313" key="15">
    <source>
        <dbReference type="EMBL" id="VDI13334.1"/>
    </source>
</evidence>
<comment type="similarity">
    <text evidence="4">Belongs to the MIEAP family.</text>
</comment>
<evidence type="ECO:0000256" key="10">
    <source>
        <dbReference type="ARBA" id="ARBA00023128"/>
    </source>
</evidence>
<evidence type="ECO:0000256" key="12">
    <source>
        <dbReference type="ARBA" id="ARBA00032687"/>
    </source>
</evidence>